<evidence type="ECO:0000313" key="2">
    <source>
        <dbReference type="EMBL" id="MBB6550486.1"/>
    </source>
</evidence>
<gene>
    <name evidence="2" type="ORF">HD593_005281</name>
</gene>
<keyword evidence="3" id="KW-1185">Reference proteome</keyword>
<name>A0A7X0U0C5_9ACTN</name>
<comment type="caution">
    <text evidence="2">The sequence shown here is derived from an EMBL/GenBank/DDBJ whole genome shotgun (WGS) entry which is preliminary data.</text>
</comment>
<reference evidence="2 3" key="1">
    <citation type="submission" date="2020-08" db="EMBL/GenBank/DDBJ databases">
        <title>Sequencing the genomes of 1000 actinobacteria strains.</title>
        <authorList>
            <person name="Klenk H.-P."/>
        </authorList>
    </citation>
    <scope>NUCLEOTIDE SEQUENCE [LARGE SCALE GENOMIC DNA]</scope>
    <source>
        <strain evidence="2 3">DSM 43768</strain>
    </source>
</reference>
<organism evidence="2 3">
    <name type="scientific">Nonomuraea rubra</name>
    <dbReference type="NCBI Taxonomy" id="46180"/>
    <lineage>
        <taxon>Bacteria</taxon>
        <taxon>Bacillati</taxon>
        <taxon>Actinomycetota</taxon>
        <taxon>Actinomycetes</taxon>
        <taxon>Streptosporangiales</taxon>
        <taxon>Streptosporangiaceae</taxon>
        <taxon>Nonomuraea</taxon>
    </lineage>
</organism>
<dbReference type="RefSeq" id="WP_185104750.1">
    <property type="nucleotide sequence ID" value="NZ_BAAAXY010000025.1"/>
</dbReference>
<dbReference type="Proteomes" id="UP000565579">
    <property type="component" value="Unassembled WGS sequence"/>
</dbReference>
<sequence length="128" mass="13354">MMHLAVRLVPVGDATLVITLTGELDATTTRMLAALLDPLPRTPVRHVIVAAQDLWFCDLRGLHQLALAHRALQAVNGHLAIAAAPPALRRLIALMIGHGGPALPLYASVAAALSAAGTAPAPLPEHRP</sequence>
<dbReference type="PROSITE" id="PS50801">
    <property type="entry name" value="STAS"/>
    <property type="match status" value="1"/>
</dbReference>
<dbReference type="InterPro" id="IPR058548">
    <property type="entry name" value="MlaB-like_STAS"/>
</dbReference>
<evidence type="ECO:0000259" key="1">
    <source>
        <dbReference type="PROSITE" id="PS50801"/>
    </source>
</evidence>
<dbReference type="InterPro" id="IPR002645">
    <property type="entry name" value="STAS_dom"/>
</dbReference>
<dbReference type="InterPro" id="IPR036513">
    <property type="entry name" value="STAS_dom_sf"/>
</dbReference>
<evidence type="ECO:0000313" key="3">
    <source>
        <dbReference type="Proteomes" id="UP000565579"/>
    </source>
</evidence>
<dbReference type="EMBL" id="JACHMI010000001">
    <property type="protein sequence ID" value="MBB6550486.1"/>
    <property type="molecule type" value="Genomic_DNA"/>
</dbReference>
<dbReference type="CDD" id="cd07043">
    <property type="entry name" value="STAS_anti-anti-sigma_factors"/>
    <property type="match status" value="1"/>
</dbReference>
<protein>
    <submittedName>
        <fullName evidence="2">Anti-anti-sigma factor</fullName>
    </submittedName>
</protein>
<dbReference type="AlphaFoldDB" id="A0A7X0U0C5"/>
<proteinExistence type="predicted"/>
<dbReference type="Gene3D" id="3.30.750.24">
    <property type="entry name" value="STAS domain"/>
    <property type="match status" value="1"/>
</dbReference>
<dbReference type="Pfam" id="PF13466">
    <property type="entry name" value="STAS_2"/>
    <property type="match status" value="1"/>
</dbReference>
<dbReference type="SUPFAM" id="SSF52091">
    <property type="entry name" value="SpoIIaa-like"/>
    <property type="match status" value="1"/>
</dbReference>
<feature type="domain" description="STAS" evidence="1">
    <location>
        <begin position="13"/>
        <end position="116"/>
    </location>
</feature>
<accession>A0A7X0U0C5</accession>